<keyword evidence="2" id="KW-1185">Reference proteome</keyword>
<evidence type="ECO:0000313" key="1">
    <source>
        <dbReference type="EMBL" id="KRG73976.1"/>
    </source>
</evidence>
<dbReference type="EMBL" id="LDJK01000033">
    <property type="protein sequence ID" value="KRG73976.1"/>
    <property type="molecule type" value="Genomic_DNA"/>
</dbReference>
<protein>
    <recommendedName>
        <fullName evidence="3">Thioredoxin domain-containing protein</fullName>
    </recommendedName>
</protein>
<proteinExistence type="predicted"/>
<organism evidence="1 2">
    <name type="scientific">Stenotrophomonas chelatiphaga</name>
    <dbReference type="NCBI Taxonomy" id="517011"/>
    <lineage>
        <taxon>Bacteria</taxon>
        <taxon>Pseudomonadati</taxon>
        <taxon>Pseudomonadota</taxon>
        <taxon>Gammaproteobacteria</taxon>
        <taxon>Lysobacterales</taxon>
        <taxon>Lysobacteraceae</taxon>
        <taxon>Stenotrophomonas</taxon>
    </lineage>
</organism>
<comment type="caution">
    <text evidence="1">The sequence shown here is derived from an EMBL/GenBank/DDBJ whole genome shotgun (WGS) entry which is preliminary data.</text>
</comment>
<dbReference type="RefSeq" id="WP_057508194.1">
    <property type="nucleotide sequence ID" value="NZ_LDJK01000033.1"/>
</dbReference>
<reference evidence="1 2" key="1">
    <citation type="submission" date="2015-05" db="EMBL/GenBank/DDBJ databases">
        <title>Genome sequencing and analysis of members of genus Stenotrophomonas.</title>
        <authorList>
            <person name="Patil P.P."/>
            <person name="Midha S."/>
            <person name="Patil P.B."/>
        </authorList>
    </citation>
    <scope>NUCLEOTIDE SEQUENCE [LARGE SCALE GENOMIC DNA]</scope>
    <source>
        <strain evidence="1 2">DSM 21508</strain>
    </source>
</reference>
<gene>
    <name evidence="1" type="ORF">ABB28_08390</name>
</gene>
<name>A0A0R0D9Z6_9GAMM</name>
<evidence type="ECO:0000313" key="2">
    <source>
        <dbReference type="Proteomes" id="UP000051386"/>
    </source>
</evidence>
<dbReference type="PATRIC" id="fig|517011.3.peg.1343"/>
<dbReference type="InterPro" id="IPR036249">
    <property type="entry name" value="Thioredoxin-like_sf"/>
</dbReference>
<accession>A0A0R0D9Z6</accession>
<sequence length="191" mass="20260">MNAATSPQDTARGKGRRTLVLLFVLFFGAMALAGVLRFSGWQPAAHKNVGQLLQPPVDLRLQPPVLASGAPYAWKSEEKIWRILVAPPAACAEQCVTLSQGLAKVWQLFGHNADNVKILWLGTPPAPLAGTPALRALAPSPALRAALPGVDDPAGVPVYIVDPNGFVIMRHAPGTDLGGLRKDLSTLLKLK</sequence>
<dbReference type="AlphaFoldDB" id="A0A0R0D9Z6"/>
<dbReference type="Proteomes" id="UP000051386">
    <property type="component" value="Unassembled WGS sequence"/>
</dbReference>
<dbReference type="SUPFAM" id="SSF52833">
    <property type="entry name" value="Thioredoxin-like"/>
    <property type="match status" value="1"/>
</dbReference>
<evidence type="ECO:0008006" key="3">
    <source>
        <dbReference type="Google" id="ProtNLM"/>
    </source>
</evidence>